<dbReference type="PANTHER" id="PTHR48098:SF6">
    <property type="entry name" value="FERRI-BACILLIBACTIN ESTERASE BESA"/>
    <property type="match status" value="1"/>
</dbReference>
<organism evidence="1 2">
    <name type="scientific">Faecalibaculum rodentium</name>
    <dbReference type="NCBI Taxonomy" id="1702221"/>
    <lineage>
        <taxon>Bacteria</taxon>
        <taxon>Bacillati</taxon>
        <taxon>Bacillota</taxon>
        <taxon>Erysipelotrichia</taxon>
        <taxon>Erysipelotrichales</taxon>
        <taxon>Erysipelotrichaceae</taxon>
        <taxon>Faecalibaculum</taxon>
    </lineage>
</organism>
<dbReference type="RefSeq" id="WP_067556558.1">
    <property type="nucleotide sequence ID" value="NZ_CAMTBT010000001.1"/>
</dbReference>
<gene>
    <name evidence="1" type="ORF">AALO17_11970</name>
</gene>
<reference evidence="1 2" key="1">
    <citation type="journal article" date="2016" name="Gut Pathog.">
        <title>Whole genome sequencing of "Faecalibaculum rodentium" ALO17, isolated from C57BL/6J laboratory mouse feces.</title>
        <authorList>
            <person name="Lim S."/>
            <person name="Chang D.H."/>
            <person name="Ahn S."/>
            <person name="Kim B.C."/>
        </authorList>
    </citation>
    <scope>NUCLEOTIDE SEQUENCE [LARGE SCALE GENOMIC DNA]</scope>
    <source>
        <strain evidence="1 2">Alo17</strain>
    </source>
</reference>
<evidence type="ECO:0000313" key="2">
    <source>
        <dbReference type="Proteomes" id="UP000069771"/>
    </source>
</evidence>
<dbReference type="PATRIC" id="fig|1702221.3.peg.1154"/>
<dbReference type="Proteomes" id="UP000069771">
    <property type="component" value="Chromosome"/>
</dbReference>
<dbReference type="Gene3D" id="3.40.50.1820">
    <property type="entry name" value="alpha/beta hydrolase"/>
    <property type="match status" value="1"/>
</dbReference>
<protein>
    <submittedName>
        <fullName evidence="1">Carbohydrate esterase</fullName>
    </submittedName>
</protein>
<dbReference type="SUPFAM" id="SSF53474">
    <property type="entry name" value="alpha/beta-Hydrolases"/>
    <property type="match status" value="1"/>
</dbReference>
<dbReference type="AlphaFoldDB" id="A0A140DUK4"/>
<dbReference type="EMBL" id="CP011391">
    <property type="protein sequence ID" value="AMK54331.1"/>
    <property type="molecule type" value="Genomic_DNA"/>
</dbReference>
<dbReference type="KEGG" id="fro:AALO17_11970"/>
<dbReference type="OrthoDB" id="9794761at2"/>
<evidence type="ECO:0000313" key="1">
    <source>
        <dbReference type="EMBL" id="AMK54331.1"/>
    </source>
</evidence>
<sequence>MILKFEVFMEKLQCSRMIHMYLPDDYLTSGRDYPVLYMFDGHNLFFDEDATFGRSWRLQEEIQAAGADLIVVGQECSHEGNARLDEYGPFPFYDAQFGYFSGKGEATMDFFINDLKPYIDAHFPTRPGRRWTWIGGSSCGGLMALYAACRHSDVYSRSLVISPYVLPVLGTLMADVSSCRLHLPARMYVSWGAHEGTGMHAFIEETAACTDLANLLMDKGMSVRFNVKPQGEHTEASWQEEAADFLRFLMER</sequence>
<dbReference type="STRING" id="1702221.AALO17_11970"/>
<name>A0A140DUK4_9FIRM</name>
<accession>A0A140DUK4</accession>
<dbReference type="Pfam" id="PF00756">
    <property type="entry name" value="Esterase"/>
    <property type="match status" value="1"/>
</dbReference>
<dbReference type="GeneID" id="78477938"/>
<proteinExistence type="predicted"/>
<keyword evidence="2" id="KW-1185">Reference proteome</keyword>
<dbReference type="PANTHER" id="PTHR48098">
    <property type="entry name" value="ENTEROCHELIN ESTERASE-RELATED"/>
    <property type="match status" value="1"/>
</dbReference>
<dbReference type="InterPro" id="IPR000801">
    <property type="entry name" value="Esterase-like"/>
</dbReference>
<dbReference type="InterPro" id="IPR050583">
    <property type="entry name" value="Mycobacterial_A85_antigen"/>
</dbReference>
<dbReference type="InterPro" id="IPR029058">
    <property type="entry name" value="AB_hydrolase_fold"/>
</dbReference>